<dbReference type="AlphaFoldDB" id="A0A1I5BJK3"/>
<feature type="signal peptide" evidence="2">
    <location>
        <begin position="1"/>
        <end position="24"/>
    </location>
</feature>
<dbReference type="EMBL" id="FOVE01000016">
    <property type="protein sequence ID" value="SFN74769.1"/>
    <property type="molecule type" value="Genomic_DNA"/>
</dbReference>
<keyword evidence="2" id="KW-0732">Signal</keyword>
<evidence type="ECO:0000313" key="3">
    <source>
        <dbReference type="EMBL" id="SFN74769.1"/>
    </source>
</evidence>
<evidence type="ECO:0008006" key="5">
    <source>
        <dbReference type="Google" id="ProtNLM"/>
    </source>
</evidence>
<organism evidence="3 4">
    <name type="scientific">Formivibrio citricus</name>
    <dbReference type="NCBI Taxonomy" id="83765"/>
    <lineage>
        <taxon>Bacteria</taxon>
        <taxon>Pseudomonadati</taxon>
        <taxon>Pseudomonadota</taxon>
        <taxon>Betaproteobacteria</taxon>
        <taxon>Neisseriales</taxon>
        <taxon>Chitinibacteraceae</taxon>
        <taxon>Formivibrio</taxon>
    </lineage>
</organism>
<feature type="compositionally biased region" description="Low complexity" evidence="1">
    <location>
        <begin position="109"/>
        <end position="135"/>
    </location>
</feature>
<dbReference type="STRING" id="83765.SAMN05660284_02179"/>
<feature type="chain" id="PRO_5017405906" description="Lipoprotein" evidence="2">
    <location>
        <begin position="25"/>
        <end position="135"/>
    </location>
</feature>
<reference evidence="4" key="1">
    <citation type="submission" date="2016-10" db="EMBL/GenBank/DDBJ databases">
        <authorList>
            <person name="Varghese N."/>
            <person name="Submissions S."/>
        </authorList>
    </citation>
    <scope>NUCLEOTIDE SEQUENCE [LARGE SCALE GENOMIC DNA]</scope>
    <source>
        <strain evidence="4">DSM 6150</strain>
    </source>
</reference>
<dbReference type="Proteomes" id="UP000242869">
    <property type="component" value="Unassembled WGS sequence"/>
</dbReference>
<evidence type="ECO:0000256" key="1">
    <source>
        <dbReference type="SAM" id="MobiDB-lite"/>
    </source>
</evidence>
<keyword evidence="4" id="KW-1185">Reference proteome</keyword>
<protein>
    <recommendedName>
        <fullName evidence="5">Lipoprotein</fullName>
    </recommendedName>
</protein>
<evidence type="ECO:0000313" key="4">
    <source>
        <dbReference type="Proteomes" id="UP000242869"/>
    </source>
</evidence>
<proteinExistence type="predicted"/>
<sequence>MTLNVIRLRIIGFALLLATQLAGCDQINDVVNKQKSNGKAVGAACRHSGRALEDCYQRNPKVSKSDIYAGWKEMNEYMQAKKLDVVRPSPDASGDAESGGIPAEKKKSSTASAPASAASSVKSSGKTASKASAAH</sequence>
<gene>
    <name evidence="3" type="ORF">SAMN05660284_02179</name>
</gene>
<name>A0A1I5BJK3_9NEIS</name>
<evidence type="ECO:0000256" key="2">
    <source>
        <dbReference type="SAM" id="SignalP"/>
    </source>
</evidence>
<accession>A0A1I5BJK3</accession>
<feature type="region of interest" description="Disordered" evidence="1">
    <location>
        <begin position="83"/>
        <end position="135"/>
    </location>
</feature>